<keyword evidence="2 6" id="KW-0813">Transport</keyword>
<dbReference type="Pfam" id="PF00528">
    <property type="entry name" value="BPD_transp_1"/>
    <property type="match status" value="1"/>
</dbReference>
<evidence type="ECO:0000313" key="10">
    <source>
        <dbReference type="Proteomes" id="UP000824166"/>
    </source>
</evidence>
<keyword evidence="5 6" id="KW-0472">Membrane</keyword>
<evidence type="ECO:0000259" key="8">
    <source>
        <dbReference type="PROSITE" id="PS50928"/>
    </source>
</evidence>
<dbReference type="EMBL" id="JAHOPC010000006">
    <property type="protein sequence ID" value="MBU8867051.1"/>
    <property type="molecule type" value="Genomic_DNA"/>
</dbReference>
<feature type="transmembrane region" description="Helical" evidence="6">
    <location>
        <begin position="149"/>
        <end position="167"/>
    </location>
</feature>
<sequence>MEWFLANIGLVFGLAGQHLVLALIPMLLGLLISIPLAQLARRNSTLRSVLATATSLLYTIPSLALFIILPTILGTRILDPLNVVVALTIYAVALLVRAAMDAFDSVDNDLRNAAVAMGFKPSARFFQVDLPLSLPVLFAGLRVVSVSNISLVSVAALLGVGNLGILFTDGLQRTFVTEVVVGIIAILVLALIMDAVLVVLERLLTPWTRAAAGGRSERKNGAALLAEPKTGPSLPHAPVRPDPGASA</sequence>
<feature type="transmembrane region" description="Helical" evidence="6">
    <location>
        <begin position="81"/>
        <end position="100"/>
    </location>
</feature>
<comment type="similarity">
    <text evidence="6">Belongs to the binding-protein-dependent transport system permease family.</text>
</comment>
<feature type="domain" description="ABC transmembrane type-1" evidence="8">
    <location>
        <begin position="15"/>
        <end position="197"/>
    </location>
</feature>
<dbReference type="RefSeq" id="WP_216925175.1">
    <property type="nucleotide sequence ID" value="NZ_JAHOPC010000006.1"/>
</dbReference>
<protein>
    <submittedName>
        <fullName evidence="9">ABC transporter permease</fullName>
    </submittedName>
</protein>
<keyword evidence="10" id="KW-1185">Reference proteome</keyword>
<dbReference type="PROSITE" id="PS50928">
    <property type="entry name" value="ABC_TM1"/>
    <property type="match status" value="1"/>
</dbReference>
<comment type="caution">
    <text evidence="9">The sequence shown here is derived from an EMBL/GenBank/DDBJ whole genome shotgun (WGS) entry which is preliminary data.</text>
</comment>
<evidence type="ECO:0000256" key="2">
    <source>
        <dbReference type="ARBA" id="ARBA00022448"/>
    </source>
</evidence>
<evidence type="ECO:0000313" key="9">
    <source>
        <dbReference type="EMBL" id="MBU8867051.1"/>
    </source>
</evidence>
<organism evidence="9 10">
    <name type="scientific">Paenarthrobacter aromaticivorans</name>
    <dbReference type="NCBI Taxonomy" id="2849150"/>
    <lineage>
        <taxon>Bacteria</taxon>
        <taxon>Bacillati</taxon>
        <taxon>Actinomycetota</taxon>
        <taxon>Actinomycetes</taxon>
        <taxon>Micrococcales</taxon>
        <taxon>Micrococcaceae</taxon>
        <taxon>Paenarthrobacter</taxon>
    </lineage>
</organism>
<proteinExistence type="inferred from homology"/>
<dbReference type="CDD" id="cd06261">
    <property type="entry name" value="TM_PBP2"/>
    <property type="match status" value="1"/>
</dbReference>
<evidence type="ECO:0000256" key="5">
    <source>
        <dbReference type="ARBA" id="ARBA00023136"/>
    </source>
</evidence>
<keyword evidence="4 6" id="KW-1133">Transmembrane helix</keyword>
<feature type="transmembrane region" description="Helical" evidence="6">
    <location>
        <begin position="20"/>
        <end position="37"/>
    </location>
</feature>
<comment type="subcellular location">
    <subcellularLocation>
        <location evidence="6">Cell membrane</location>
        <topology evidence="6">Multi-pass membrane protein</topology>
    </subcellularLocation>
    <subcellularLocation>
        <location evidence="1">Membrane</location>
        <topology evidence="1">Multi-pass membrane protein</topology>
    </subcellularLocation>
</comment>
<evidence type="ECO:0000256" key="1">
    <source>
        <dbReference type="ARBA" id="ARBA00004141"/>
    </source>
</evidence>
<feature type="transmembrane region" description="Helical" evidence="6">
    <location>
        <begin position="49"/>
        <end position="69"/>
    </location>
</feature>
<name>A0ABS6I8F9_9MICC</name>
<dbReference type="Proteomes" id="UP000824166">
    <property type="component" value="Unassembled WGS sequence"/>
</dbReference>
<evidence type="ECO:0000256" key="7">
    <source>
        <dbReference type="SAM" id="MobiDB-lite"/>
    </source>
</evidence>
<feature type="transmembrane region" description="Helical" evidence="6">
    <location>
        <begin position="179"/>
        <end position="200"/>
    </location>
</feature>
<feature type="region of interest" description="Disordered" evidence="7">
    <location>
        <begin position="214"/>
        <end position="247"/>
    </location>
</feature>
<keyword evidence="3 6" id="KW-0812">Transmembrane</keyword>
<dbReference type="InterPro" id="IPR051204">
    <property type="entry name" value="ABC_transp_perm/SBD"/>
</dbReference>
<gene>
    <name evidence="9" type="ORF">KSW38_12195</name>
</gene>
<evidence type="ECO:0000256" key="3">
    <source>
        <dbReference type="ARBA" id="ARBA00022692"/>
    </source>
</evidence>
<evidence type="ECO:0000256" key="4">
    <source>
        <dbReference type="ARBA" id="ARBA00022989"/>
    </source>
</evidence>
<dbReference type="InterPro" id="IPR000515">
    <property type="entry name" value="MetI-like"/>
</dbReference>
<accession>A0ABS6I8F9</accession>
<reference evidence="9 10" key="1">
    <citation type="submission" date="2021-06" db="EMBL/GenBank/DDBJ databases">
        <authorList>
            <person name="Jeong J.W."/>
        </authorList>
    </citation>
    <scope>NUCLEOTIDE SEQUENCE [LARGE SCALE GENOMIC DNA]</scope>
    <source>
        <strain evidence="9 10">MMS21-TAE1-1</strain>
    </source>
</reference>
<dbReference type="PANTHER" id="PTHR30177">
    <property type="entry name" value="GLYCINE BETAINE/L-PROLINE TRANSPORT SYSTEM PERMEASE PROTEIN PROW"/>
    <property type="match status" value="1"/>
</dbReference>
<dbReference type="PANTHER" id="PTHR30177:SF4">
    <property type="entry name" value="OSMOPROTECTANT IMPORT PERMEASE PROTEIN OSMW"/>
    <property type="match status" value="1"/>
</dbReference>
<evidence type="ECO:0000256" key="6">
    <source>
        <dbReference type="RuleBase" id="RU363032"/>
    </source>
</evidence>